<accession>A0ACC0MC17</accession>
<name>A0ACC0MC17_RHOML</name>
<keyword evidence="2" id="KW-1185">Reference proteome</keyword>
<dbReference type="Proteomes" id="UP001062846">
    <property type="component" value="Chromosome 9"/>
</dbReference>
<gene>
    <name evidence="1" type="ORF">RHMOL_Rhmol09G0103600</name>
</gene>
<proteinExistence type="predicted"/>
<dbReference type="EMBL" id="CM046396">
    <property type="protein sequence ID" value="KAI8538439.1"/>
    <property type="molecule type" value="Genomic_DNA"/>
</dbReference>
<sequence>MAEGRVVFVEDSVKLEPGLAVTMLHGLALSRDMERVPPELQLSLIHASAYLVQTKRDRTKPLKKGLKLAKAKIAELEKERDESLEKAKKAECELGQVLRREKRKMKEVDEKAYQAGYDRAGQEYIRDARSMVNDEVKMRVPIAYRTGYKDGV</sequence>
<organism evidence="1 2">
    <name type="scientific">Rhododendron molle</name>
    <name type="common">Chinese azalea</name>
    <name type="synonym">Azalea mollis</name>
    <dbReference type="NCBI Taxonomy" id="49168"/>
    <lineage>
        <taxon>Eukaryota</taxon>
        <taxon>Viridiplantae</taxon>
        <taxon>Streptophyta</taxon>
        <taxon>Embryophyta</taxon>
        <taxon>Tracheophyta</taxon>
        <taxon>Spermatophyta</taxon>
        <taxon>Magnoliopsida</taxon>
        <taxon>eudicotyledons</taxon>
        <taxon>Gunneridae</taxon>
        <taxon>Pentapetalae</taxon>
        <taxon>asterids</taxon>
        <taxon>Ericales</taxon>
        <taxon>Ericaceae</taxon>
        <taxon>Ericoideae</taxon>
        <taxon>Rhodoreae</taxon>
        <taxon>Rhododendron</taxon>
    </lineage>
</organism>
<comment type="caution">
    <text evidence="1">The sequence shown here is derived from an EMBL/GenBank/DDBJ whole genome shotgun (WGS) entry which is preliminary data.</text>
</comment>
<evidence type="ECO:0000313" key="2">
    <source>
        <dbReference type="Proteomes" id="UP001062846"/>
    </source>
</evidence>
<protein>
    <submittedName>
        <fullName evidence="1">Uncharacterized protein</fullName>
    </submittedName>
</protein>
<reference evidence="1" key="1">
    <citation type="submission" date="2022-02" db="EMBL/GenBank/DDBJ databases">
        <title>Plant Genome Project.</title>
        <authorList>
            <person name="Zhang R.-G."/>
        </authorList>
    </citation>
    <scope>NUCLEOTIDE SEQUENCE</scope>
    <source>
        <strain evidence="1">AT1</strain>
    </source>
</reference>
<evidence type="ECO:0000313" key="1">
    <source>
        <dbReference type="EMBL" id="KAI8538439.1"/>
    </source>
</evidence>